<feature type="transmembrane region" description="Helical" evidence="2">
    <location>
        <begin position="56"/>
        <end position="75"/>
    </location>
</feature>
<evidence type="ECO:0000256" key="2">
    <source>
        <dbReference type="SAM" id="Phobius"/>
    </source>
</evidence>
<dbReference type="PANTHER" id="PTHR34980:SF2">
    <property type="entry name" value="INNER MEMBRANE PROTEIN YHAH-RELATED"/>
    <property type="match status" value="1"/>
</dbReference>
<dbReference type="InterPro" id="IPR008523">
    <property type="entry name" value="DUF805"/>
</dbReference>
<protein>
    <recommendedName>
        <fullName evidence="5">DUF805 domain-containing protein</fullName>
    </recommendedName>
</protein>
<feature type="transmembrane region" description="Helical" evidence="2">
    <location>
        <begin position="87"/>
        <end position="108"/>
    </location>
</feature>
<organism evidence="3 4">
    <name type="scientific">Urechidicola croceus</name>
    <dbReference type="NCBI Taxonomy" id="1850246"/>
    <lineage>
        <taxon>Bacteria</taxon>
        <taxon>Pseudomonadati</taxon>
        <taxon>Bacteroidota</taxon>
        <taxon>Flavobacteriia</taxon>
        <taxon>Flavobacteriales</taxon>
        <taxon>Flavobacteriaceae</taxon>
        <taxon>Urechidicola</taxon>
    </lineage>
</organism>
<dbReference type="GO" id="GO:0005886">
    <property type="term" value="C:plasma membrane"/>
    <property type="evidence" value="ECO:0007669"/>
    <property type="project" value="TreeGrafter"/>
</dbReference>
<name>A0A1D8P8U4_9FLAO</name>
<sequence>MNWYLKVLKQYSDFSGRARRKEYWMFTLFLMIFAIGAMILDNLLGFTFDMQGQSLGYGYVYLLYVLFALVPGLAVSVRRLHDVGKSGWMVLIGLIPFIGGIWLLVLFVTDSEEGTNNWGPNPKSEENEIGSIGLE</sequence>
<evidence type="ECO:0000313" key="3">
    <source>
        <dbReference type="EMBL" id="AOW20969.1"/>
    </source>
</evidence>
<evidence type="ECO:0000313" key="4">
    <source>
        <dbReference type="Proteomes" id="UP000176050"/>
    </source>
</evidence>
<reference evidence="3 4" key="1">
    <citation type="submission" date="2016-10" db="EMBL/GenBank/DDBJ databases">
        <title>Lutibacter sp. LPB0138, isolated from marine gastropod.</title>
        <authorList>
            <person name="Kim E."/>
            <person name="Yi H."/>
        </authorList>
    </citation>
    <scope>NUCLEOTIDE SEQUENCE [LARGE SCALE GENOMIC DNA]</scope>
    <source>
        <strain evidence="3 4">LPB0138</strain>
    </source>
</reference>
<dbReference type="STRING" id="1850246.LPB138_09905"/>
<accession>A0A1D8P8U4</accession>
<keyword evidence="2" id="KW-0812">Transmembrane</keyword>
<evidence type="ECO:0000256" key="1">
    <source>
        <dbReference type="SAM" id="MobiDB-lite"/>
    </source>
</evidence>
<keyword evidence="4" id="KW-1185">Reference proteome</keyword>
<keyword evidence="2" id="KW-1133">Transmembrane helix</keyword>
<dbReference type="EMBL" id="CP017478">
    <property type="protein sequence ID" value="AOW20969.1"/>
    <property type="molecule type" value="Genomic_DNA"/>
</dbReference>
<gene>
    <name evidence="3" type="ORF">LPB138_09905</name>
</gene>
<dbReference type="Proteomes" id="UP000176050">
    <property type="component" value="Chromosome"/>
</dbReference>
<feature type="transmembrane region" description="Helical" evidence="2">
    <location>
        <begin position="23"/>
        <end position="44"/>
    </location>
</feature>
<evidence type="ECO:0008006" key="5">
    <source>
        <dbReference type="Google" id="ProtNLM"/>
    </source>
</evidence>
<dbReference type="RefSeq" id="WP_070237133.1">
    <property type="nucleotide sequence ID" value="NZ_CP017478.1"/>
</dbReference>
<dbReference type="KEGG" id="lul:LPB138_09905"/>
<proteinExistence type="predicted"/>
<dbReference type="AlphaFoldDB" id="A0A1D8P8U4"/>
<dbReference type="OrthoDB" id="9812349at2"/>
<dbReference type="Pfam" id="PF05656">
    <property type="entry name" value="DUF805"/>
    <property type="match status" value="1"/>
</dbReference>
<feature type="region of interest" description="Disordered" evidence="1">
    <location>
        <begin position="114"/>
        <end position="135"/>
    </location>
</feature>
<keyword evidence="2" id="KW-0472">Membrane</keyword>
<dbReference type="PANTHER" id="PTHR34980">
    <property type="entry name" value="INNER MEMBRANE PROTEIN-RELATED-RELATED"/>
    <property type="match status" value="1"/>
</dbReference>